<dbReference type="InterPro" id="IPR014284">
    <property type="entry name" value="RNA_pol_sigma-70_dom"/>
</dbReference>
<dbReference type="GO" id="GO:0003700">
    <property type="term" value="F:DNA-binding transcription factor activity"/>
    <property type="evidence" value="ECO:0007669"/>
    <property type="project" value="InterPro"/>
</dbReference>
<dbReference type="NCBIfam" id="TIGR02937">
    <property type="entry name" value="sigma70-ECF"/>
    <property type="match status" value="1"/>
</dbReference>
<accession>A0A2I1L597</accession>
<proteinExistence type="predicted"/>
<dbReference type="Gene3D" id="1.10.1740.10">
    <property type="match status" value="1"/>
</dbReference>
<organism evidence="1 2">
    <name type="scientific">Aerococcus urinae</name>
    <dbReference type="NCBI Taxonomy" id="1376"/>
    <lineage>
        <taxon>Bacteria</taxon>
        <taxon>Bacillati</taxon>
        <taxon>Bacillota</taxon>
        <taxon>Bacilli</taxon>
        <taxon>Lactobacillales</taxon>
        <taxon>Aerococcaceae</taxon>
        <taxon>Aerococcus</taxon>
    </lineage>
</organism>
<dbReference type="Proteomes" id="UP000251923">
    <property type="component" value="Unassembled WGS sequence"/>
</dbReference>
<name>A0A2I1L597_9LACT</name>
<dbReference type="RefSeq" id="WP_070598073.1">
    <property type="nucleotide sequence ID" value="NZ_JASOKO010000006.1"/>
</dbReference>
<dbReference type="GO" id="GO:0006352">
    <property type="term" value="P:DNA-templated transcription initiation"/>
    <property type="evidence" value="ECO:0007669"/>
    <property type="project" value="InterPro"/>
</dbReference>
<protein>
    <submittedName>
        <fullName evidence="1">Uncharacterized protein</fullName>
    </submittedName>
</protein>
<reference evidence="1 2" key="1">
    <citation type="submission" date="2018-04" db="EMBL/GenBank/DDBJ databases">
        <title>Aerococcus urinae genomes.</title>
        <authorList>
            <person name="Hilt E."/>
            <person name="Gilbert N.M."/>
            <person name="Thomas-White K."/>
            <person name="Putonti C."/>
            <person name="Lewis A.L."/>
            <person name="Visck K.L."/>
            <person name="Wolfe A.J."/>
        </authorList>
    </citation>
    <scope>NUCLEOTIDE SEQUENCE [LARGE SCALE GENOMIC DNA]</scope>
    <source>
        <strain evidence="1 2">UMB7480</strain>
    </source>
</reference>
<dbReference type="InterPro" id="IPR013325">
    <property type="entry name" value="RNA_pol_sigma_r2"/>
</dbReference>
<dbReference type="EMBL" id="QMHM01000004">
    <property type="protein sequence ID" value="RAV80644.1"/>
    <property type="molecule type" value="Genomic_DNA"/>
</dbReference>
<evidence type="ECO:0000313" key="1">
    <source>
        <dbReference type="EMBL" id="RAV80644.1"/>
    </source>
</evidence>
<evidence type="ECO:0000313" key="2">
    <source>
        <dbReference type="Proteomes" id="UP000251923"/>
    </source>
</evidence>
<dbReference type="AlphaFoldDB" id="A0A2I1L597"/>
<sequence length="206" mass="24271">MEEKLSYEEMDNQYLIHLLVEGRDDRAFEVLYERHRSTVYFFLRKYYGHIEDVDDYFQLAAISLYEVCQDYQAKSLGYSYSLFAALGRRIESRIIDQMRKQGSKKRLPKAKRVYYDGILCEDGEAAFLNQIPQRHYSSPDQALLVKESYQSYQLTLSPLERAVLNGHLTQRSDEAMAQDLGVSVKQVRQAYYRLRAKWRRHQAAGD</sequence>
<comment type="caution">
    <text evidence="1">The sequence shown here is derived from an EMBL/GenBank/DDBJ whole genome shotgun (WGS) entry which is preliminary data.</text>
</comment>
<dbReference type="SUPFAM" id="SSF88946">
    <property type="entry name" value="Sigma2 domain of RNA polymerase sigma factors"/>
    <property type="match status" value="1"/>
</dbReference>
<gene>
    <name evidence="1" type="ORF">DBT54_03120</name>
</gene>